<comment type="similarity">
    <text evidence="2 8">Belongs to the 4-toluene sulfonate uptake permease (TSUP) (TC 2.A.102) family.</text>
</comment>
<evidence type="ECO:0000256" key="3">
    <source>
        <dbReference type="ARBA" id="ARBA00022448"/>
    </source>
</evidence>
<name>A0A6P2BZR1_9ACTN</name>
<sequence>MASVASVVSYPALLALGLPPLAANVTNTMALVFCVPGAMLGSRPELSGQRARVLRFGAVMAAGGALGACALLLAPPGAFALVVPVLIGVAAVVVLLQPRLRALSPRPGAEQSLARLTVMFTVAVYIGYFGAAGGVLLLAALAATLSESLIRINAIKNVVAGAANLVAALLFTLYAPVDWAFVPPLAAGFLLGGYAGPRLARHLPAAALRVVVALAGLVLAVKLGASAYR</sequence>
<organism evidence="9 10">
    <name type="scientific">Trebonia kvetii</name>
    <dbReference type="NCBI Taxonomy" id="2480626"/>
    <lineage>
        <taxon>Bacteria</taxon>
        <taxon>Bacillati</taxon>
        <taxon>Actinomycetota</taxon>
        <taxon>Actinomycetes</taxon>
        <taxon>Streptosporangiales</taxon>
        <taxon>Treboniaceae</taxon>
        <taxon>Trebonia</taxon>
    </lineage>
</organism>
<dbReference type="Proteomes" id="UP000460272">
    <property type="component" value="Unassembled WGS sequence"/>
</dbReference>
<evidence type="ECO:0000313" key="9">
    <source>
        <dbReference type="EMBL" id="TVZ03685.1"/>
    </source>
</evidence>
<dbReference type="EMBL" id="RPFW01000004">
    <property type="protein sequence ID" value="TVZ03685.1"/>
    <property type="molecule type" value="Genomic_DNA"/>
</dbReference>
<feature type="transmembrane region" description="Helical" evidence="8">
    <location>
        <begin position="206"/>
        <end position="225"/>
    </location>
</feature>
<dbReference type="PANTHER" id="PTHR30269">
    <property type="entry name" value="TRANSMEMBRANE PROTEIN YFCA"/>
    <property type="match status" value="1"/>
</dbReference>
<dbReference type="PANTHER" id="PTHR30269:SF0">
    <property type="entry name" value="MEMBRANE TRANSPORTER PROTEIN YFCA-RELATED"/>
    <property type="match status" value="1"/>
</dbReference>
<evidence type="ECO:0000256" key="6">
    <source>
        <dbReference type="ARBA" id="ARBA00022989"/>
    </source>
</evidence>
<gene>
    <name evidence="9" type="ORF">EAS64_22840</name>
</gene>
<keyword evidence="3" id="KW-0813">Transport</keyword>
<dbReference type="InterPro" id="IPR052017">
    <property type="entry name" value="TSUP"/>
</dbReference>
<keyword evidence="4 8" id="KW-1003">Cell membrane</keyword>
<dbReference type="GO" id="GO:0005886">
    <property type="term" value="C:plasma membrane"/>
    <property type="evidence" value="ECO:0007669"/>
    <property type="project" value="UniProtKB-SubCell"/>
</dbReference>
<proteinExistence type="inferred from homology"/>
<feature type="transmembrane region" description="Helical" evidence="8">
    <location>
        <begin position="181"/>
        <end position="200"/>
    </location>
</feature>
<keyword evidence="7 8" id="KW-0472">Membrane</keyword>
<protein>
    <recommendedName>
        <fullName evidence="8">Probable membrane transporter protein</fullName>
    </recommendedName>
</protein>
<reference evidence="9 10" key="1">
    <citation type="submission" date="2018-11" db="EMBL/GenBank/DDBJ databases">
        <title>Trebonia kvetii gen.nov., sp.nov., a novel acidophilic actinobacterium, and proposal of the new actinobacterial family Treboniaceae fam. nov.</title>
        <authorList>
            <person name="Rapoport D."/>
            <person name="Sagova-Mareckova M."/>
            <person name="Sedlacek I."/>
            <person name="Provaznik J."/>
            <person name="Kralova S."/>
            <person name="Pavlinic D."/>
            <person name="Benes V."/>
            <person name="Kopecky J."/>
        </authorList>
    </citation>
    <scope>NUCLEOTIDE SEQUENCE [LARGE SCALE GENOMIC DNA]</scope>
    <source>
        <strain evidence="9 10">15Tr583</strain>
    </source>
</reference>
<evidence type="ECO:0000256" key="8">
    <source>
        <dbReference type="RuleBase" id="RU363041"/>
    </source>
</evidence>
<dbReference type="InterPro" id="IPR002781">
    <property type="entry name" value="TM_pro_TauE-like"/>
</dbReference>
<dbReference type="AlphaFoldDB" id="A0A6P2BZR1"/>
<keyword evidence="10" id="KW-1185">Reference proteome</keyword>
<evidence type="ECO:0000256" key="2">
    <source>
        <dbReference type="ARBA" id="ARBA00009142"/>
    </source>
</evidence>
<accession>A0A6P2BZR1</accession>
<feature type="transmembrane region" description="Helical" evidence="8">
    <location>
        <begin position="116"/>
        <end position="142"/>
    </location>
</feature>
<comment type="caution">
    <text evidence="9">The sequence shown here is derived from an EMBL/GenBank/DDBJ whole genome shotgun (WGS) entry which is preliminary data.</text>
</comment>
<evidence type="ECO:0000256" key="4">
    <source>
        <dbReference type="ARBA" id="ARBA00022475"/>
    </source>
</evidence>
<keyword evidence="6 8" id="KW-1133">Transmembrane helix</keyword>
<feature type="transmembrane region" description="Helical" evidence="8">
    <location>
        <begin position="154"/>
        <end position="174"/>
    </location>
</feature>
<keyword evidence="5 8" id="KW-0812">Transmembrane</keyword>
<feature type="transmembrane region" description="Helical" evidence="8">
    <location>
        <begin position="21"/>
        <end position="41"/>
    </location>
</feature>
<feature type="transmembrane region" description="Helical" evidence="8">
    <location>
        <begin position="79"/>
        <end position="96"/>
    </location>
</feature>
<evidence type="ECO:0000313" key="10">
    <source>
        <dbReference type="Proteomes" id="UP000460272"/>
    </source>
</evidence>
<feature type="transmembrane region" description="Helical" evidence="8">
    <location>
        <begin position="53"/>
        <end position="73"/>
    </location>
</feature>
<comment type="subcellular location">
    <subcellularLocation>
        <location evidence="1 8">Cell membrane</location>
        <topology evidence="1 8">Multi-pass membrane protein</topology>
    </subcellularLocation>
</comment>
<evidence type="ECO:0000256" key="7">
    <source>
        <dbReference type="ARBA" id="ARBA00023136"/>
    </source>
</evidence>
<dbReference type="OrthoDB" id="3782574at2"/>
<evidence type="ECO:0000256" key="1">
    <source>
        <dbReference type="ARBA" id="ARBA00004651"/>
    </source>
</evidence>
<dbReference type="Pfam" id="PF01925">
    <property type="entry name" value="TauE"/>
    <property type="match status" value="1"/>
</dbReference>
<evidence type="ECO:0000256" key="5">
    <source>
        <dbReference type="ARBA" id="ARBA00022692"/>
    </source>
</evidence>